<feature type="transmembrane region" description="Helical" evidence="6">
    <location>
        <begin position="464"/>
        <end position="483"/>
    </location>
</feature>
<keyword evidence="5 6" id="KW-0472">Membrane</keyword>
<dbReference type="GO" id="GO:0005886">
    <property type="term" value="C:plasma membrane"/>
    <property type="evidence" value="ECO:0007669"/>
    <property type="project" value="UniProtKB-SubCell"/>
</dbReference>
<dbReference type="Pfam" id="PF03772">
    <property type="entry name" value="Competence"/>
    <property type="match status" value="1"/>
</dbReference>
<evidence type="ECO:0000313" key="8">
    <source>
        <dbReference type="EMBL" id="HIY21265.1"/>
    </source>
</evidence>
<gene>
    <name evidence="8" type="ORF">H9841_05105</name>
</gene>
<evidence type="ECO:0000256" key="5">
    <source>
        <dbReference type="ARBA" id="ARBA00023136"/>
    </source>
</evidence>
<feature type="transmembrane region" description="Helical" evidence="6">
    <location>
        <begin position="262"/>
        <end position="282"/>
    </location>
</feature>
<evidence type="ECO:0000259" key="7">
    <source>
        <dbReference type="SMART" id="SM00849"/>
    </source>
</evidence>
<organism evidence="8 9">
    <name type="scientific">Candidatus Flavonifractor merdigallinarum</name>
    <dbReference type="NCBI Taxonomy" id="2838589"/>
    <lineage>
        <taxon>Bacteria</taxon>
        <taxon>Bacillati</taxon>
        <taxon>Bacillota</taxon>
        <taxon>Clostridia</taxon>
        <taxon>Eubacteriales</taxon>
        <taxon>Oscillospiraceae</taxon>
        <taxon>Flavonifractor</taxon>
    </lineage>
</organism>
<feature type="transmembrane region" description="Helical" evidence="6">
    <location>
        <begin position="404"/>
        <end position="427"/>
    </location>
</feature>
<evidence type="ECO:0000256" key="3">
    <source>
        <dbReference type="ARBA" id="ARBA00022692"/>
    </source>
</evidence>
<dbReference type="InterPro" id="IPR035681">
    <property type="entry name" value="ComA-like_MBL"/>
</dbReference>
<dbReference type="InterPro" id="IPR052159">
    <property type="entry name" value="Competence_DNA_uptake"/>
</dbReference>
<proteinExistence type="predicted"/>
<feature type="transmembrane region" description="Helical" evidence="6">
    <location>
        <begin position="365"/>
        <end position="398"/>
    </location>
</feature>
<protein>
    <submittedName>
        <fullName evidence="8">DNA internalization-related competence protein ComEC/Rec2</fullName>
    </submittedName>
</protein>
<dbReference type="InterPro" id="IPR004797">
    <property type="entry name" value="Competence_ComEC/Rec2"/>
</dbReference>
<reference evidence="8" key="2">
    <citation type="submission" date="2021-04" db="EMBL/GenBank/DDBJ databases">
        <authorList>
            <person name="Gilroy R."/>
        </authorList>
    </citation>
    <scope>NUCLEOTIDE SEQUENCE</scope>
    <source>
        <strain evidence="8">ChiBcec16_6824</strain>
    </source>
</reference>
<evidence type="ECO:0000256" key="1">
    <source>
        <dbReference type="ARBA" id="ARBA00004651"/>
    </source>
</evidence>
<name>A0A9D1Y821_9FIRM</name>
<accession>A0A9D1Y821</accession>
<dbReference type="CDD" id="cd07731">
    <property type="entry name" value="ComA-like_MBL-fold"/>
    <property type="match status" value="1"/>
</dbReference>
<dbReference type="SUPFAM" id="SSF56281">
    <property type="entry name" value="Metallo-hydrolase/oxidoreductase"/>
    <property type="match status" value="1"/>
</dbReference>
<dbReference type="SMART" id="SM00849">
    <property type="entry name" value="Lactamase_B"/>
    <property type="match status" value="1"/>
</dbReference>
<evidence type="ECO:0000256" key="6">
    <source>
        <dbReference type="SAM" id="Phobius"/>
    </source>
</evidence>
<dbReference type="InterPro" id="IPR001279">
    <property type="entry name" value="Metallo-B-lactamas"/>
</dbReference>
<dbReference type="InterPro" id="IPR004477">
    <property type="entry name" value="ComEC_N"/>
</dbReference>
<keyword evidence="2" id="KW-1003">Cell membrane</keyword>
<reference evidence="8" key="1">
    <citation type="journal article" date="2021" name="PeerJ">
        <title>Extensive microbial diversity within the chicken gut microbiome revealed by metagenomics and culture.</title>
        <authorList>
            <person name="Gilroy R."/>
            <person name="Ravi A."/>
            <person name="Getino M."/>
            <person name="Pursley I."/>
            <person name="Horton D.L."/>
            <person name="Alikhan N.F."/>
            <person name="Baker D."/>
            <person name="Gharbi K."/>
            <person name="Hall N."/>
            <person name="Watson M."/>
            <person name="Adriaenssens E.M."/>
            <person name="Foster-Nyarko E."/>
            <person name="Jarju S."/>
            <person name="Secka A."/>
            <person name="Antonio M."/>
            <person name="Oren A."/>
            <person name="Chaudhuri R.R."/>
            <person name="La Ragione R."/>
            <person name="Hildebrand F."/>
            <person name="Pallen M.J."/>
        </authorList>
    </citation>
    <scope>NUCLEOTIDE SEQUENCE</scope>
    <source>
        <strain evidence="8">ChiBcec16_6824</strain>
    </source>
</reference>
<sequence length="755" mass="80208">MRKLFWVTAPACAAVFLAVLFLPREVLLPVGAVCGAAGLAAFLWHSKTGRKARLAALGLCVGFVWTFWAGQALVAPAQELDGTKGAFTAVITDWPRPTAYGSSVSVTLTASGRTVDALLYLDGEDLPALRPGDRVEGTASFRLANRMRGEESFLSYASGTWLTASAGEEVTVYQSEDIPLNLRPAWWRKALTDALTGAFPADTAPLAVALATGDESGLEDGIYSDLQRVGLAHVVAVSGLHVSFLCGMALRLLGRNRRRTALFALVLMALFAAMTGGSPSVLRASFMQGMLLLAPLLGREEDTPTSLALALFLLLLRNPYAAAGLGLQLSFASVAGICLVSGPLYRRWTGWLPQSKGVIGVLCKVWRWAAASLATTAGALVLTTPITALSFGTFSLIAPLANLAALWAVAITFVGAILTGTIALWLLPLGEVLGAVFSLTGRYVLWCAEGLARLPLAAVSLDGIFLQMWLGAVYALLVLGLLWRRERGRMVLPVCAGVCTLCASLLCTAWPMAQSNFTVTVLDVGQGQSVALTTPGSTVLVDCGGNGWRNAGDIAADYLQTRGRSRVDVLILTHYHSDHANGVKQLLRRMEVGLLLAPEVQEEDALQQELLQAAQAAGTQVCLLRENAAVTLDGAQLTVYAPLGAGETNEEGLSVLGSREDFDVLLTGDMDEIIEGRLIKYGNLPDVELLVAGHHGSAHATSPALLEEIQPEYAAISVGYNTYGHPAWGTLERLQAAGCAIYTTRELGHLTFRVR</sequence>
<keyword evidence="3 6" id="KW-0812">Transmembrane</keyword>
<comment type="subcellular location">
    <subcellularLocation>
        <location evidence="1">Cell membrane</location>
        <topology evidence="1">Multi-pass membrane protein</topology>
    </subcellularLocation>
</comment>
<dbReference type="PANTHER" id="PTHR30619">
    <property type="entry name" value="DNA INTERNALIZATION/COMPETENCE PROTEIN COMEC/REC2"/>
    <property type="match status" value="1"/>
</dbReference>
<dbReference type="GO" id="GO:0030420">
    <property type="term" value="P:establishment of competence for transformation"/>
    <property type="evidence" value="ECO:0007669"/>
    <property type="project" value="InterPro"/>
</dbReference>
<dbReference type="PANTHER" id="PTHR30619:SF1">
    <property type="entry name" value="RECOMBINATION PROTEIN 2"/>
    <property type="match status" value="1"/>
</dbReference>
<dbReference type="Gene3D" id="3.60.15.10">
    <property type="entry name" value="Ribonuclease Z/Hydroxyacylglutathione hydrolase-like"/>
    <property type="match status" value="1"/>
</dbReference>
<evidence type="ECO:0000313" key="9">
    <source>
        <dbReference type="Proteomes" id="UP000823868"/>
    </source>
</evidence>
<dbReference type="InterPro" id="IPR036866">
    <property type="entry name" value="RibonucZ/Hydroxyglut_hydro"/>
</dbReference>
<feature type="transmembrane region" description="Helical" evidence="6">
    <location>
        <begin position="230"/>
        <end position="250"/>
    </location>
</feature>
<keyword evidence="4 6" id="KW-1133">Transmembrane helix</keyword>
<dbReference type="Proteomes" id="UP000823868">
    <property type="component" value="Unassembled WGS sequence"/>
</dbReference>
<dbReference type="Pfam" id="PF00753">
    <property type="entry name" value="Lactamase_B"/>
    <property type="match status" value="1"/>
</dbReference>
<dbReference type="NCBIfam" id="TIGR00360">
    <property type="entry name" value="ComEC_N-term"/>
    <property type="match status" value="1"/>
</dbReference>
<dbReference type="EMBL" id="DXDX01000094">
    <property type="protein sequence ID" value="HIY21265.1"/>
    <property type="molecule type" value="Genomic_DNA"/>
</dbReference>
<dbReference type="AlphaFoldDB" id="A0A9D1Y821"/>
<feature type="transmembrane region" description="Helical" evidence="6">
    <location>
        <begin position="320"/>
        <end position="345"/>
    </location>
</feature>
<feature type="transmembrane region" description="Helical" evidence="6">
    <location>
        <begin position="56"/>
        <end position="74"/>
    </location>
</feature>
<comment type="caution">
    <text evidence="8">The sequence shown here is derived from an EMBL/GenBank/DDBJ whole genome shotgun (WGS) entry which is preliminary data.</text>
</comment>
<evidence type="ECO:0000256" key="2">
    <source>
        <dbReference type="ARBA" id="ARBA00022475"/>
    </source>
</evidence>
<feature type="transmembrane region" description="Helical" evidence="6">
    <location>
        <begin position="27"/>
        <end position="44"/>
    </location>
</feature>
<feature type="domain" description="Metallo-beta-lactamase" evidence="7">
    <location>
        <begin position="526"/>
        <end position="720"/>
    </location>
</feature>
<feature type="transmembrane region" description="Helical" evidence="6">
    <location>
        <begin position="432"/>
        <end position="452"/>
    </location>
</feature>
<dbReference type="NCBIfam" id="TIGR00361">
    <property type="entry name" value="ComEC_Rec2"/>
    <property type="match status" value="1"/>
</dbReference>
<feature type="transmembrane region" description="Helical" evidence="6">
    <location>
        <begin position="490"/>
        <end position="513"/>
    </location>
</feature>
<evidence type="ECO:0000256" key="4">
    <source>
        <dbReference type="ARBA" id="ARBA00022989"/>
    </source>
</evidence>